<feature type="transmembrane region" description="Helical" evidence="6">
    <location>
        <begin position="124"/>
        <end position="149"/>
    </location>
</feature>
<evidence type="ECO:0000256" key="2">
    <source>
        <dbReference type="ARBA" id="ARBA00006565"/>
    </source>
</evidence>
<evidence type="ECO:0000313" key="8">
    <source>
        <dbReference type="EMBL" id="KAJ8921753.1"/>
    </source>
</evidence>
<dbReference type="EMBL" id="JANEYG010000009">
    <property type="protein sequence ID" value="KAJ8921753.1"/>
    <property type="molecule type" value="Genomic_DNA"/>
</dbReference>
<evidence type="ECO:0000259" key="7">
    <source>
        <dbReference type="Pfam" id="PF10277"/>
    </source>
</evidence>
<feature type="transmembrane region" description="Helical" evidence="6">
    <location>
        <begin position="56"/>
        <end position="75"/>
    </location>
</feature>
<feature type="domain" description="CWH43-like N-terminal" evidence="7">
    <location>
        <begin position="2"/>
        <end position="193"/>
    </location>
</feature>
<evidence type="ECO:0000256" key="3">
    <source>
        <dbReference type="ARBA" id="ARBA00022692"/>
    </source>
</evidence>
<feature type="transmembrane region" description="Helical" evidence="6">
    <location>
        <begin position="81"/>
        <end position="103"/>
    </location>
</feature>
<evidence type="ECO:0000256" key="4">
    <source>
        <dbReference type="ARBA" id="ARBA00022989"/>
    </source>
</evidence>
<dbReference type="InterPro" id="IPR050911">
    <property type="entry name" value="DRAM/TMEM150_Autophagy_Mod"/>
</dbReference>
<proteinExistence type="inferred from homology"/>
<keyword evidence="4 6" id="KW-1133">Transmembrane helix</keyword>
<comment type="caution">
    <text evidence="8">The sequence shown here is derived from an EMBL/GenBank/DDBJ whole genome shotgun (WGS) entry which is preliminary data.</text>
</comment>
<keyword evidence="9" id="KW-1185">Reference proteome</keyword>
<dbReference type="AlphaFoldDB" id="A0AAV8W5N2"/>
<keyword evidence="5 6" id="KW-0472">Membrane</keyword>
<dbReference type="InterPro" id="IPR019402">
    <property type="entry name" value="CWH43_N"/>
</dbReference>
<evidence type="ECO:0000313" key="9">
    <source>
        <dbReference type="Proteomes" id="UP001159042"/>
    </source>
</evidence>
<evidence type="ECO:0000256" key="5">
    <source>
        <dbReference type="ARBA" id="ARBA00023136"/>
    </source>
</evidence>
<comment type="similarity">
    <text evidence="2">Belongs to the DRAM/TMEM150 family.</text>
</comment>
<gene>
    <name evidence="8" type="ORF">NQ315_010663</name>
</gene>
<dbReference type="PANTHER" id="PTHR21324">
    <property type="entry name" value="FASTING-INDUCIBLE INTEGRAL MEMBRANE PROTEIN TM6P1-RELATED"/>
    <property type="match status" value="1"/>
</dbReference>
<dbReference type="Proteomes" id="UP001159042">
    <property type="component" value="Unassembled WGS sequence"/>
</dbReference>
<organism evidence="8 9">
    <name type="scientific">Exocentrus adspersus</name>
    <dbReference type="NCBI Taxonomy" id="1586481"/>
    <lineage>
        <taxon>Eukaryota</taxon>
        <taxon>Metazoa</taxon>
        <taxon>Ecdysozoa</taxon>
        <taxon>Arthropoda</taxon>
        <taxon>Hexapoda</taxon>
        <taxon>Insecta</taxon>
        <taxon>Pterygota</taxon>
        <taxon>Neoptera</taxon>
        <taxon>Endopterygota</taxon>
        <taxon>Coleoptera</taxon>
        <taxon>Polyphaga</taxon>
        <taxon>Cucujiformia</taxon>
        <taxon>Chrysomeloidea</taxon>
        <taxon>Cerambycidae</taxon>
        <taxon>Lamiinae</taxon>
        <taxon>Acanthocinini</taxon>
        <taxon>Exocentrus</taxon>
    </lineage>
</organism>
<name>A0AAV8W5N2_9CUCU</name>
<keyword evidence="3 6" id="KW-0812">Transmembrane</keyword>
<dbReference type="Pfam" id="PF10277">
    <property type="entry name" value="Frag1"/>
    <property type="match status" value="1"/>
</dbReference>
<accession>A0AAV8W5N2</accession>
<dbReference type="GO" id="GO:0012505">
    <property type="term" value="C:endomembrane system"/>
    <property type="evidence" value="ECO:0007669"/>
    <property type="project" value="UniProtKB-SubCell"/>
</dbReference>
<comment type="subcellular location">
    <subcellularLocation>
        <location evidence="1">Endomembrane system</location>
        <topology evidence="1">Multi-pass membrane protein</topology>
    </subcellularLocation>
</comment>
<reference evidence="8 9" key="1">
    <citation type="journal article" date="2023" name="Insect Mol. Biol.">
        <title>Genome sequencing provides insights into the evolution of gene families encoding plant cell wall-degrading enzymes in longhorned beetles.</title>
        <authorList>
            <person name="Shin N.R."/>
            <person name="Okamura Y."/>
            <person name="Kirsch R."/>
            <person name="Pauchet Y."/>
        </authorList>
    </citation>
    <scope>NUCLEOTIDE SEQUENCE [LARGE SCALE GENOMIC DNA]</scope>
    <source>
        <strain evidence="8">EAD_L_NR</strain>
    </source>
</reference>
<dbReference type="PANTHER" id="PTHR21324:SF2">
    <property type="entry name" value="EG:22E5.9 PROTEIN"/>
    <property type="match status" value="1"/>
</dbReference>
<evidence type="ECO:0000256" key="1">
    <source>
        <dbReference type="ARBA" id="ARBA00004127"/>
    </source>
</evidence>
<feature type="transmembrane region" description="Helical" evidence="6">
    <location>
        <begin position="17"/>
        <end position="35"/>
    </location>
</feature>
<protein>
    <recommendedName>
        <fullName evidence="7">CWH43-like N-terminal domain-containing protein</fullName>
    </recommendedName>
</protein>
<evidence type="ECO:0000256" key="6">
    <source>
        <dbReference type="SAM" id="Phobius"/>
    </source>
</evidence>
<sequence>MVPYISDSGALPPESCIFGQCLNTVAGLTGYTMYIRYRYVKEMCERYGSYRKNHRLNLISFYVGLGAATGVSVVANFQEAYVLVVHLIGAYTAFGFGSIYQCLQTVLYYKMSKIIANPFLNVVRIFLSLISTIAFIICAIFATIAFGMYDGETVQNWKKDDNGYNLHQISTVTEWICAGCTIFYLLLFRNEFVDIDVMEPVLLIQDNHIIKMYYNEDTISDVTVVSHTQ</sequence>
<feature type="transmembrane region" description="Helical" evidence="6">
    <location>
        <begin position="169"/>
        <end position="188"/>
    </location>
</feature>